<sequence>MRRHSLGRLILRRRRRRLSLRRSLLIDLLIIVIDLQPDLASDPAEHALLLQLKVNQSFVSSPPELCPVELHSAEEMVLPSDSAAIEHLLIVVDFDFKFFVFHGGRICDDEFELLIPYWIQISVFR</sequence>
<accession>A0AAP0IF18</accession>
<proteinExistence type="predicted"/>
<evidence type="ECO:0000256" key="1">
    <source>
        <dbReference type="SAM" id="SignalP"/>
    </source>
</evidence>
<dbReference type="AlphaFoldDB" id="A0AAP0IF18"/>
<protein>
    <submittedName>
        <fullName evidence="2">Uncharacterized protein</fullName>
    </submittedName>
</protein>
<dbReference type="EMBL" id="JBBNAF010000009">
    <property type="protein sequence ID" value="KAK9114102.1"/>
    <property type="molecule type" value="Genomic_DNA"/>
</dbReference>
<feature type="chain" id="PRO_5042865469" evidence="1">
    <location>
        <begin position="41"/>
        <end position="125"/>
    </location>
</feature>
<evidence type="ECO:0000313" key="3">
    <source>
        <dbReference type="Proteomes" id="UP001420932"/>
    </source>
</evidence>
<keyword evidence="3" id="KW-1185">Reference proteome</keyword>
<reference evidence="2 3" key="1">
    <citation type="submission" date="2024-01" db="EMBL/GenBank/DDBJ databases">
        <title>Genome assemblies of Stephania.</title>
        <authorList>
            <person name="Yang L."/>
        </authorList>
    </citation>
    <scope>NUCLEOTIDE SEQUENCE [LARGE SCALE GENOMIC DNA]</scope>
    <source>
        <strain evidence="2">YNDBR</strain>
        <tissue evidence="2">Leaf</tissue>
    </source>
</reference>
<comment type="caution">
    <text evidence="2">The sequence shown here is derived from an EMBL/GenBank/DDBJ whole genome shotgun (WGS) entry which is preliminary data.</text>
</comment>
<feature type="signal peptide" evidence="1">
    <location>
        <begin position="1"/>
        <end position="40"/>
    </location>
</feature>
<gene>
    <name evidence="2" type="ORF">Syun_020899</name>
</gene>
<keyword evidence="1" id="KW-0732">Signal</keyword>
<name>A0AAP0IF18_9MAGN</name>
<organism evidence="2 3">
    <name type="scientific">Stephania yunnanensis</name>
    <dbReference type="NCBI Taxonomy" id="152371"/>
    <lineage>
        <taxon>Eukaryota</taxon>
        <taxon>Viridiplantae</taxon>
        <taxon>Streptophyta</taxon>
        <taxon>Embryophyta</taxon>
        <taxon>Tracheophyta</taxon>
        <taxon>Spermatophyta</taxon>
        <taxon>Magnoliopsida</taxon>
        <taxon>Ranunculales</taxon>
        <taxon>Menispermaceae</taxon>
        <taxon>Menispermoideae</taxon>
        <taxon>Cissampelideae</taxon>
        <taxon>Stephania</taxon>
    </lineage>
</organism>
<dbReference type="Proteomes" id="UP001420932">
    <property type="component" value="Unassembled WGS sequence"/>
</dbReference>
<evidence type="ECO:0000313" key="2">
    <source>
        <dbReference type="EMBL" id="KAK9114102.1"/>
    </source>
</evidence>